<dbReference type="Pfam" id="PF10415">
    <property type="entry name" value="FumaraseC_C"/>
    <property type="match status" value="1"/>
</dbReference>
<evidence type="ECO:0000313" key="8">
    <source>
        <dbReference type="Proteomes" id="UP000003491"/>
    </source>
</evidence>
<dbReference type="EC" id="4.2.1.2" evidence="4"/>
<dbReference type="InterPro" id="IPR020557">
    <property type="entry name" value="Fumarate_lyase_CS"/>
</dbReference>
<name>C2E6U9_LACJH</name>
<dbReference type="Gene3D" id="1.20.200.10">
    <property type="entry name" value="Fumarase/aspartase (Central domain)"/>
    <property type="match status" value="1"/>
</dbReference>
<feature type="active site" description="Proton donor/acceptor" evidence="4">
    <location>
        <position position="196"/>
    </location>
</feature>
<dbReference type="Pfam" id="PF00206">
    <property type="entry name" value="Lyase_1"/>
    <property type="match status" value="1"/>
</dbReference>
<gene>
    <name evidence="4 7" type="primary">fumC</name>
    <name evidence="7" type="ORF">HMPREF0528_1473</name>
</gene>
<comment type="catalytic activity">
    <reaction evidence="4">
        <text>(S)-malate = fumarate + H2O</text>
        <dbReference type="Rhea" id="RHEA:12460"/>
        <dbReference type="ChEBI" id="CHEBI:15377"/>
        <dbReference type="ChEBI" id="CHEBI:15589"/>
        <dbReference type="ChEBI" id="CHEBI:29806"/>
        <dbReference type="EC" id="4.2.1.2"/>
    </reaction>
</comment>
<dbReference type="PROSITE" id="PS00163">
    <property type="entry name" value="FUMARATE_LYASES"/>
    <property type="match status" value="1"/>
</dbReference>
<comment type="miscellaneous">
    <text evidence="4">There are 2 substrate-binding sites: the catalytic A site, and the non-catalytic B site that may play a role in the transfer of substrate or product between the active site and the solvent. Alternatively, the B site may bind allosteric effectors.</text>
</comment>
<dbReference type="GO" id="GO:0008797">
    <property type="term" value="F:aspartate ammonia-lyase activity"/>
    <property type="evidence" value="ECO:0007669"/>
    <property type="project" value="UniProtKB-EC"/>
</dbReference>
<reference evidence="7 8" key="1">
    <citation type="submission" date="2009-01" db="EMBL/GenBank/DDBJ databases">
        <authorList>
            <person name="Qin X."/>
            <person name="Bachman B."/>
            <person name="Battles P."/>
            <person name="Bell A."/>
            <person name="Bess C."/>
            <person name="Bickham C."/>
            <person name="Chaboub L."/>
            <person name="Chen D."/>
            <person name="Coyle M."/>
            <person name="Deiros D.R."/>
            <person name="Dinh H."/>
            <person name="Forbes L."/>
            <person name="Fowler G."/>
            <person name="Francisco L."/>
            <person name="Fu Q."/>
            <person name="Gubbala S."/>
            <person name="Hale W."/>
            <person name="Han Y."/>
            <person name="Hemphill L."/>
            <person name="Highlander S.K."/>
            <person name="Hirani K."/>
            <person name="Hogues M."/>
            <person name="Jackson L."/>
            <person name="Jakkamsetti A."/>
            <person name="Javaid M."/>
            <person name="Jiang H."/>
            <person name="Korchina V."/>
            <person name="Kovar C."/>
            <person name="Lara F."/>
            <person name="Lee S."/>
            <person name="Mata R."/>
            <person name="Mathew T."/>
            <person name="Moen C."/>
            <person name="Morales K."/>
            <person name="Munidasa M."/>
            <person name="Nazareth L."/>
            <person name="Ngo R."/>
            <person name="Nguyen L."/>
            <person name="Okwuonu G."/>
            <person name="Ongeri F."/>
            <person name="Patil S."/>
            <person name="Petrosino J."/>
            <person name="Pham C."/>
            <person name="Pham P."/>
            <person name="Pu L.-L."/>
            <person name="Puazo M."/>
            <person name="Raj R."/>
            <person name="Reid J."/>
            <person name="Rouhana J."/>
            <person name="Saada N."/>
            <person name="Shang Y."/>
            <person name="Simmons D."/>
            <person name="Thornton R."/>
            <person name="Warren J."/>
            <person name="Weissenberger G."/>
            <person name="Zhang J."/>
            <person name="Zhang L."/>
            <person name="Zhou C."/>
            <person name="Zhu D."/>
            <person name="Muzny D."/>
            <person name="Worley K."/>
            <person name="Gibbs R."/>
        </authorList>
    </citation>
    <scope>NUCLEOTIDE SEQUENCE [LARGE SCALE GENOMIC DNA]</scope>
    <source>
        <strain evidence="7 8">ATCC 33200</strain>
    </source>
</reference>
<dbReference type="PRINTS" id="PR00149">
    <property type="entry name" value="FUMRATELYASE"/>
</dbReference>
<keyword evidence="4" id="KW-0963">Cytoplasm</keyword>
<dbReference type="GO" id="GO:0006099">
    <property type="term" value="P:tricarboxylic acid cycle"/>
    <property type="evidence" value="ECO:0007669"/>
    <property type="project" value="UniProtKB-UniRule"/>
</dbReference>
<dbReference type="HOGENOM" id="CLU_021594_4_1_9"/>
<dbReference type="PRINTS" id="PR00145">
    <property type="entry name" value="ARGSUCLYASE"/>
</dbReference>
<dbReference type="InterPro" id="IPR018951">
    <property type="entry name" value="Fumarase_C_C"/>
</dbReference>
<dbReference type="FunFam" id="1.20.200.10:FF:000001">
    <property type="entry name" value="Fumarate hydratase, mitochondrial"/>
    <property type="match status" value="1"/>
</dbReference>
<dbReference type="PANTHER" id="PTHR11444:SF1">
    <property type="entry name" value="FUMARATE HYDRATASE, MITOCHONDRIAL"/>
    <property type="match status" value="1"/>
</dbReference>
<feature type="domain" description="Fumarate lyase N-terminal" evidence="5">
    <location>
        <begin position="25"/>
        <end position="350"/>
    </location>
</feature>
<comment type="subcellular location">
    <subcellularLocation>
        <location evidence="4">Cytoplasm</location>
    </subcellularLocation>
</comment>
<comment type="caution">
    <text evidence="4">Lacks conserved residue(s) required for the propagation of feature annotation.</text>
</comment>
<accession>C2E6U9</accession>
<organism evidence="7 8">
    <name type="scientific">Lactobacillus johnsonii ATCC 33200</name>
    <dbReference type="NCBI Taxonomy" id="525330"/>
    <lineage>
        <taxon>Bacteria</taxon>
        <taxon>Bacillati</taxon>
        <taxon>Bacillota</taxon>
        <taxon>Bacilli</taxon>
        <taxon>Lactobacillales</taxon>
        <taxon>Lactobacillaceae</taxon>
        <taxon>Lactobacillus</taxon>
    </lineage>
</organism>
<comment type="function">
    <text evidence="4">Involved in the TCA cycle. Catalyzes the stereospecific interconversion of fumarate to L-malate.</text>
</comment>
<comment type="similarity">
    <text evidence="2 4">Belongs to the class-II fumarase/aspartase family. Fumarase subfamily.</text>
</comment>
<proteinExistence type="inferred from homology"/>
<dbReference type="PATRIC" id="fig|525330.7.peg.266"/>
<dbReference type="AlphaFoldDB" id="C2E6U9"/>
<dbReference type="GO" id="GO:0006108">
    <property type="term" value="P:malate metabolic process"/>
    <property type="evidence" value="ECO:0007669"/>
    <property type="project" value="TreeGrafter"/>
</dbReference>
<evidence type="ECO:0000256" key="3">
    <source>
        <dbReference type="ARBA" id="ARBA00023239"/>
    </source>
</evidence>
<evidence type="ECO:0000256" key="4">
    <source>
        <dbReference type="HAMAP-Rule" id="MF_00743"/>
    </source>
</evidence>
<dbReference type="CDD" id="cd01362">
    <property type="entry name" value="Fumarase_classII"/>
    <property type="match status" value="1"/>
</dbReference>
<evidence type="ECO:0000259" key="5">
    <source>
        <dbReference type="Pfam" id="PF00206"/>
    </source>
</evidence>
<comment type="catalytic activity">
    <reaction evidence="1">
        <text>L-aspartate = fumarate + NH4(+)</text>
        <dbReference type="Rhea" id="RHEA:16601"/>
        <dbReference type="ChEBI" id="CHEBI:28938"/>
        <dbReference type="ChEBI" id="CHEBI:29806"/>
        <dbReference type="ChEBI" id="CHEBI:29991"/>
        <dbReference type="EC" id="4.3.1.1"/>
    </reaction>
</comment>
<dbReference type="Gene3D" id="1.10.40.30">
    <property type="entry name" value="Fumarase/aspartase (C-terminal domain)"/>
    <property type="match status" value="1"/>
</dbReference>
<dbReference type="InterPro" id="IPR005677">
    <property type="entry name" value="Fum_hydII"/>
</dbReference>
<keyword evidence="3 4" id="KW-0456">Lyase</keyword>
<evidence type="ECO:0000256" key="1">
    <source>
        <dbReference type="ARBA" id="ARBA00001494"/>
    </source>
</evidence>
<comment type="subunit">
    <text evidence="4">Homotetramer.</text>
</comment>
<feature type="active site" evidence="4">
    <location>
        <position position="326"/>
    </location>
</feature>
<evidence type="ECO:0000256" key="2">
    <source>
        <dbReference type="ARBA" id="ARBA00009084"/>
    </source>
</evidence>
<dbReference type="Proteomes" id="UP000003491">
    <property type="component" value="Unassembled WGS sequence"/>
</dbReference>
<dbReference type="InterPro" id="IPR022761">
    <property type="entry name" value="Fumarate_lyase_N"/>
</dbReference>
<feature type="binding site" evidence="4">
    <location>
        <begin position="112"/>
        <end position="114"/>
    </location>
    <ligand>
        <name>substrate</name>
    </ligand>
</feature>
<sequence>MKMMKTEDKNMVKKGYRVESDTLGPVEIPEKALWGPQTQRSKDNFHTGALMPIGIIRALLQIKLAAAQANIEAGTETEEKGRAIIEAIHQLLDLNNEELQPYFPLHVYQTGSGTQTNMNVNEVVANLANKNHPGLDILPNDDVNMGQSSNDTFPTAMNLVATQALDDLKPSIKHLIKELKVKQDEYWTTVKVGRTHLQDAVPLTFGQELSGYISALNHDLSYIDELEETLYELPIGGTAVGTGLNAAPGMAEDIAERLSRKYGHNFKVDTNKFFGLANHSGLNVVHGALKALASDMFKIAQDIRFLGSGPRAGLGELNLPANEPGSSIMPGKVNPTQAEAVTMACLRVFGNDTTITMAASQGNFEMNVFKPVMIAAFLESANVLSGTISGFADKMIHGMTVNKERMAKDVANSLMTVTALSPHIGYHEAATIAQTAAKNNTTLRTAALKSGLVTKEQYDKWMKPITMTNAMNTKPIDD</sequence>
<feature type="binding site" evidence="4">
    <location>
        <position position="195"/>
    </location>
    <ligand>
        <name>substrate</name>
    </ligand>
</feature>
<keyword evidence="4" id="KW-0816">Tricarboxylic acid cycle</keyword>
<feature type="binding site" evidence="4">
    <location>
        <begin position="332"/>
        <end position="334"/>
    </location>
    <ligand>
        <name>substrate</name>
    </ligand>
</feature>
<dbReference type="GO" id="GO:0006106">
    <property type="term" value="P:fumarate metabolic process"/>
    <property type="evidence" value="ECO:0007669"/>
    <property type="project" value="InterPro"/>
</dbReference>
<dbReference type="HAMAP" id="MF_00743">
    <property type="entry name" value="FumaraseC"/>
    <property type="match status" value="1"/>
</dbReference>
<feature type="binding site" evidence="4">
    <location>
        <begin position="148"/>
        <end position="150"/>
    </location>
    <ligand>
        <name>substrate</name>
    </ligand>
</feature>
<feature type="domain" description="Fumarase C C-terminal" evidence="6">
    <location>
        <begin position="417"/>
        <end position="469"/>
    </location>
</feature>
<dbReference type="UniPathway" id="UPA00223">
    <property type="reaction ID" value="UER01007"/>
</dbReference>
<comment type="pathway">
    <text evidence="4">Carbohydrate metabolism; tricarboxylic acid cycle; (S)-malate from fumarate: step 1/1.</text>
</comment>
<dbReference type="InterPro" id="IPR008948">
    <property type="entry name" value="L-Aspartase-like"/>
</dbReference>
<feature type="site" description="Important for catalytic activity" evidence="4">
    <location>
        <position position="339"/>
    </location>
</feature>
<dbReference type="Gene3D" id="1.10.275.10">
    <property type="entry name" value="Fumarase/aspartase (N-terminal domain)"/>
    <property type="match status" value="1"/>
</dbReference>
<evidence type="ECO:0000259" key="6">
    <source>
        <dbReference type="Pfam" id="PF10415"/>
    </source>
</evidence>
<dbReference type="SUPFAM" id="SSF48557">
    <property type="entry name" value="L-aspartase-like"/>
    <property type="match status" value="1"/>
</dbReference>
<dbReference type="EMBL" id="ACGR01000039">
    <property type="protein sequence ID" value="EEJ59397.1"/>
    <property type="molecule type" value="Genomic_DNA"/>
</dbReference>
<protein>
    <recommendedName>
        <fullName evidence="4">Fumarate hydratase class II</fullName>
        <shortName evidence="4">Fumarase C</shortName>
        <ecNumber evidence="4">4.2.1.2</ecNumber>
    </recommendedName>
    <alternativeName>
        <fullName evidence="4">Aerobic fumarase</fullName>
    </alternativeName>
    <alternativeName>
        <fullName evidence="4">Iron-independent fumarase</fullName>
    </alternativeName>
</protein>
<dbReference type="PANTHER" id="PTHR11444">
    <property type="entry name" value="ASPARTATEAMMONIA/ARGININOSUCCINATE/ADENYLOSUCCINATE LYASE"/>
    <property type="match status" value="1"/>
</dbReference>
<evidence type="ECO:0000313" key="7">
    <source>
        <dbReference type="EMBL" id="EEJ59397.1"/>
    </source>
</evidence>
<feature type="binding site" evidence="4">
    <location>
        <position position="327"/>
    </location>
    <ligand>
        <name>substrate</name>
    </ligand>
</feature>
<dbReference type="InterPro" id="IPR024083">
    <property type="entry name" value="Fumarase/histidase_N"/>
</dbReference>
<dbReference type="GO" id="GO:0005737">
    <property type="term" value="C:cytoplasm"/>
    <property type="evidence" value="ECO:0007669"/>
    <property type="project" value="UniProtKB-SubCell"/>
</dbReference>
<comment type="caution">
    <text evidence="7">The sequence shown here is derived from an EMBL/GenBank/DDBJ whole genome shotgun (WGS) entry which is preliminary data.</text>
</comment>
<dbReference type="InterPro" id="IPR000362">
    <property type="entry name" value="Fumarate_lyase_fam"/>
</dbReference>
<dbReference type="GO" id="GO:0004333">
    <property type="term" value="F:fumarate hydratase activity"/>
    <property type="evidence" value="ECO:0007669"/>
    <property type="project" value="UniProtKB-UniRule"/>
</dbReference>
<dbReference type="FunFam" id="1.10.40.30:FF:000002">
    <property type="entry name" value="Fumarate hydratase class II"/>
    <property type="match status" value="1"/>
</dbReference>